<dbReference type="PANTHER" id="PTHR30069:SF46">
    <property type="entry name" value="OAR PROTEIN"/>
    <property type="match status" value="1"/>
</dbReference>
<protein>
    <submittedName>
        <fullName evidence="9">Cna B domain-containing protein</fullName>
    </submittedName>
</protein>
<keyword evidence="6" id="KW-0998">Cell outer membrane</keyword>
<dbReference type="GO" id="GO:0015344">
    <property type="term" value="F:siderophore uptake transmembrane transporter activity"/>
    <property type="evidence" value="ECO:0007669"/>
    <property type="project" value="TreeGrafter"/>
</dbReference>
<feature type="compositionally biased region" description="Gly residues" evidence="7">
    <location>
        <begin position="852"/>
        <end position="876"/>
    </location>
</feature>
<evidence type="ECO:0000256" key="1">
    <source>
        <dbReference type="ARBA" id="ARBA00004571"/>
    </source>
</evidence>
<name>H5SBR9_9BACT</name>
<dbReference type="InterPro" id="IPR057601">
    <property type="entry name" value="Oar-like_b-barrel"/>
</dbReference>
<feature type="compositionally biased region" description="Low complexity" evidence="7">
    <location>
        <begin position="838"/>
        <end position="851"/>
    </location>
</feature>
<evidence type="ECO:0000256" key="4">
    <source>
        <dbReference type="ARBA" id="ARBA00022692"/>
    </source>
</evidence>
<keyword evidence="3" id="KW-1134">Transmembrane beta strand</keyword>
<dbReference type="InterPro" id="IPR039426">
    <property type="entry name" value="TonB-dep_rcpt-like"/>
</dbReference>
<keyword evidence="2" id="KW-0813">Transport</keyword>
<sequence>MELRGIVVDPSGAIIIGAEVVLRDPQGQEHRHVTDASGEFRFGPLAPGTYHLRVTAEGFTPYEEPALVVEPGPAGTTRVRREGTPLPHPLTITLEILITERMEVTEEARISVEPDTNLSAIVIRGEELEALPEDPEELLEVLRQMAGPSVGAGDVQVFVDGFRERGRIPPRGAIREIRINSNPFSAEFREPGRGRIEILTRPGTDLFRVNGFFDFNDEALNARNAFAPVRAPLQVRRYGGFLSGPILRNRASFFAELQRRELDENETVRATILDPMTLQPVPFATVVPTPQRGTEFSLRSEWQPGRDHTFGFGYRLFESSNRNQGVGGFNLPERAATSESRQQTLRFSLTSLIQRRMTNELRLQLDRRESGSEALSDRPALIVLDAFSAGGNQNALFSRRTSDELEFSNTFSLPWQRHLLKMGVRAEAERLEDVNRSNFGGTFTFSSLEQYRDVLLGVPGVRPTQFTINRGDPRAAVTLWEFAWFIQDDWRVRPNLTLSLGLRHEFQTHLRDRINFAPRFGVAWSPRGSRQMVIRGGAGLFYDALEANLVLNTIRFDGRRQQQIIIRAPGFPDPFSEGEVSIRPTSVRVLAPDLVAPYTFQATMEMERQLPRGFFVSVGYSRIRGVHLFRSRNINAPLPGTLLPPRPEQGPIFQIESTAYSLRNELRLGVRRQFNRTFTLFGAYVLSSTKNDSDGAFSTPVNQYGARSEWGRAGFDARHQVFVGGMITLPWKIRLAPFVNIRSSRPFNITTGRDNNLDTIINDRPSFADPSLPGAVRTPFGTFNPNPRPDEPFIPRNFGIGPAYRSVDLTLTRTFGFGQPRARGGWPQLGQQEGGPEGAAMPGPRGSRSFGGRPGPGGGGGGGRGPGGGGFGPGRGGGFPGFGAGEYRYSFTLVVRATNLLNTVNFTNYSGVLTSPFFGRANSALPARRVELQLRFTF</sequence>
<feature type="domain" description="TonB-dependent transporter Oar-like beta-barrel" evidence="8">
    <location>
        <begin position="200"/>
        <end position="272"/>
    </location>
</feature>
<accession>H5SBR9</accession>
<dbReference type="Pfam" id="PF25183">
    <property type="entry name" value="OMP_b-brl_4"/>
    <property type="match status" value="2"/>
</dbReference>
<dbReference type="PANTHER" id="PTHR30069">
    <property type="entry name" value="TONB-DEPENDENT OUTER MEMBRANE RECEPTOR"/>
    <property type="match status" value="1"/>
</dbReference>
<gene>
    <name evidence="9" type="ORF">HGMM_F07F07C16</name>
</gene>
<proteinExistence type="predicted"/>
<feature type="domain" description="TonB-dependent transporter Oar-like beta-barrel" evidence="8">
    <location>
        <begin position="513"/>
        <end position="818"/>
    </location>
</feature>
<keyword evidence="5" id="KW-0472">Membrane</keyword>
<dbReference type="SUPFAM" id="SSF56935">
    <property type="entry name" value="Porins"/>
    <property type="match status" value="1"/>
</dbReference>
<evidence type="ECO:0000256" key="7">
    <source>
        <dbReference type="SAM" id="MobiDB-lite"/>
    </source>
</evidence>
<evidence type="ECO:0000256" key="3">
    <source>
        <dbReference type="ARBA" id="ARBA00022452"/>
    </source>
</evidence>
<dbReference type="Gene3D" id="2.40.170.20">
    <property type="entry name" value="TonB-dependent receptor, beta-barrel domain"/>
    <property type="match status" value="1"/>
</dbReference>
<evidence type="ECO:0000259" key="8">
    <source>
        <dbReference type="Pfam" id="PF25183"/>
    </source>
</evidence>
<evidence type="ECO:0000256" key="2">
    <source>
        <dbReference type="ARBA" id="ARBA00022448"/>
    </source>
</evidence>
<dbReference type="AlphaFoldDB" id="H5SBR9"/>
<keyword evidence="4" id="KW-0812">Transmembrane</keyword>
<evidence type="ECO:0000313" key="9">
    <source>
        <dbReference type="EMBL" id="BAL53605.1"/>
    </source>
</evidence>
<dbReference type="InterPro" id="IPR008969">
    <property type="entry name" value="CarboxyPept-like_regulatory"/>
</dbReference>
<dbReference type="GO" id="GO:0044718">
    <property type="term" value="P:siderophore transmembrane transport"/>
    <property type="evidence" value="ECO:0007669"/>
    <property type="project" value="TreeGrafter"/>
</dbReference>
<reference evidence="9" key="1">
    <citation type="journal article" date="2005" name="Environ. Microbiol.">
        <title>Genetic and functional properties of uncultivated thermophilic crenarchaeotes from a subsurface gold mine as revealed by analysis of genome fragments.</title>
        <authorList>
            <person name="Nunoura T."/>
            <person name="Hirayama H."/>
            <person name="Takami H."/>
            <person name="Oida H."/>
            <person name="Nishi S."/>
            <person name="Shimamura S."/>
            <person name="Suzuki Y."/>
            <person name="Inagaki F."/>
            <person name="Takai K."/>
            <person name="Nealson K.H."/>
            <person name="Horikoshi K."/>
        </authorList>
    </citation>
    <scope>NUCLEOTIDE SEQUENCE</scope>
</reference>
<evidence type="ECO:0000256" key="6">
    <source>
        <dbReference type="ARBA" id="ARBA00023237"/>
    </source>
</evidence>
<dbReference type="EMBL" id="AP011662">
    <property type="protein sequence ID" value="BAL53605.1"/>
    <property type="molecule type" value="Genomic_DNA"/>
</dbReference>
<dbReference type="SUPFAM" id="SSF49464">
    <property type="entry name" value="Carboxypeptidase regulatory domain-like"/>
    <property type="match status" value="1"/>
</dbReference>
<evidence type="ECO:0000256" key="5">
    <source>
        <dbReference type="ARBA" id="ARBA00023136"/>
    </source>
</evidence>
<reference evidence="9" key="2">
    <citation type="journal article" date="2012" name="PLoS ONE">
        <title>A Deeply Branching Thermophilic Bacterium with an Ancient Acetyl-CoA Pathway Dominates a Subsurface Ecosystem.</title>
        <authorList>
            <person name="Takami H."/>
            <person name="Noguchi H."/>
            <person name="Takaki Y."/>
            <person name="Uchiyama I."/>
            <person name="Toyoda A."/>
            <person name="Nishi S."/>
            <person name="Chee G.-J."/>
            <person name="Arai W."/>
            <person name="Nunoura T."/>
            <person name="Itoh T."/>
            <person name="Hattori M."/>
            <person name="Takai K."/>
        </authorList>
    </citation>
    <scope>NUCLEOTIDE SEQUENCE</scope>
</reference>
<dbReference type="Gene3D" id="2.60.40.1120">
    <property type="entry name" value="Carboxypeptidase-like, regulatory domain"/>
    <property type="match status" value="1"/>
</dbReference>
<dbReference type="InterPro" id="IPR036942">
    <property type="entry name" value="Beta-barrel_TonB_sf"/>
</dbReference>
<dbReference type="GO" id="GO:0009279">
    <property type="term" value="C:cell outer membrane"/>
    <property type="evidence" value="ECO:0007669"/>
    <property type="project" value="UniProtKB-SubCell"/>
</dbReference>
<feature type="region of interest" description="Disordered" evidence="7">
    <location>
        <begin position="819"/>
        <end position="876"/>
    </location>
</feature>
<organism evidence="9">
    <name type="scientific">uncultured Acidobacteriota bacterium</name>
    <dbReference type="NCBI Taxonomy" id="171953"/>
    <lineage>
        <taxon>Bacteria</taxon>
        <taxon>Pseudomonadati</taxon>
        <taxon>Acidobacteriota</taxon>
        <taxon>environmental samples</taxon>
    </lineage>
</organism>
<dbReference type="Pfam" id="PF13620">
    <property type="entry name" value="CarboxypepD_reg"/>
    <property type="match status" value="1"/>
</dbReference>
<comment type="subcellular location">
    <subcellularLocation>
        <location evidence="1">Cell outer membrane</location>
        <topology evidence="1">Multi-pass membrane protein</topology>
    </subcellularLocation>
</comment>